<keyword evidence="11" id="KW-0472">Membrane</keyword>
<dbReference type="Pfam" id="PF05730">
    <property type="entry name" value="CFEM"/>
    <property type="match status" value="1"/>
</dbReference>
<keyword evidence="5" id="KW-0964">Secreted</keyword>
<keyword evidence="7" id="KW-0336">GPI-anchor</keyword>
<reference evidence="18 19" key="1">
    <citation type="journal article" date="2016" name="Nat. Commun.">
        <title>Ectomycorrhizal ecology is imprinted in the genome of the dominant symbiotic fungus Cenococcum geophilum.</title>
        <authorList>
            <consortium name="DOE Joint Genome Institute"/>
            <person name="Peter M."/>
            <person name="Kohler A."/>
            <person name="Ohm R.A."/>
            <person name="Kuo A."/>
            <person name="Krutzmann J."/>
            <person name="Morin E."/>
            <person name="Arend M."/>
            <person name="Barry K.W."/>
            <person name="Binder M."/>
            <person name="Choi C."/>
            <person name="Clum A."/>
            <person name="Copeland A."/>
            <person name="Grisel N."/>
            <person name="Haridas S."/>
            <person name="Kipfer T."/>
            <person name="LaButti K."/>
            <person name="Lindquist E."/>
            <person name="Lipzen A."/>
            <person name="Maire R."/>
            <person name="Meier B."/>
            <person name="Mihaltcheva S."/>
            <person name="Molinier V."/>
            <person name="Murat C."/>
            <person name="Poggeler S."/>
            <person name="Quandt C.A."/>
            <person name="Sperisen C."/>
            <person name="Tritt A."/>
            <person name="Tisserant E."/>
            <person name="Crous P.W."/>
            <person name="Henrissat B."/>
            <person name="Nehls U."/>
            <person name="Egli S."/>
            <person name="Spatafora J.W."/>
            <person name="Grigoriev I.V."/>
            <person name="Martin F.M."/>
        </authorList>
    </citation>
    <scope>NUCLEOTIDE SEQUENCE [LARGE SCALE GENOMIC DNA]</scope>
    <source>
        <strain evidence="18 19">CBS 459.81</strain>
    </source>
</reference>
<feature type="chain" id="PRO_5034192557" description="CFEM domain-containing protein" evidence="16">
    <location>
        <begin position="19"/>
        <end position="172"/>
    </location>
</feature>
<evidence type="ECO:0000256" key="4">
    <source>
        <dbReference type="ARBA" id="ARBA00022475"/>
    </source>
</evidence>
<evidence type="ECO:0000256" key="16">
    <source>
        <dbReference type="SAM" id="SignalP"/>
    </source>
</evidence>
<evidence type="ECO:0000256" key="8">
    <source>
        <dbReference type="ARBA" id="ARBA00022723"/>
    </source>
</evidence>
<feature type="signal peptide" evidence="16">
    <location>
        <begin position="1"/>
        <end position="18"/>
    </location>
</feature>
<evidence type="ECO:0000313" key="18">
    <source>
        <dbReference type="EMBL" id="OCK84136.1"/>
    </source>
</evidence>
<feature type="binding site" description="axial binding residue" evidence="15">
    <location>
        <position position="44"/>
    </location>
    <ligand>
        <name>heme</name>
        <dbReference type="ChEBI" id="CHEBI:30413"/>
    </ligand>
    <ligandPart>
        <name>Fe</name>
        <dbReference type="ChEBI" id="CHEBI:18248"/>
    </ligandPart>
</feature>
<dbReference type="Proteomes" id="UP000250266">
    <property type="component" value="Unassembled WGS sequence"/>
</dbReference>
<dbReference type="PANTHER" id="PTHR37928">
    <property type="entry name" value="CFEM DOMAIN PROTEIN (AFU_ORTHOLOGUE AFUA_6G14090)"/>
    <property type="match status" value="1"/>
</dbReference>
<evidence type="ECO:0000256" key="9">
    <source>
        <dbReference type="ARBA" id="ARBA00022729"/>
    </source>
</evidence>
<dbReference type="EMBL" id="KV744844">
    <property type="protein sequence ID" value="OCK84136.1"/>
    <property type="molecule type" value="Genomic_DNA"/>
</dbReference>
<sequence length="172" mass="16668">MRFTPVVLFATLTSMASAQGLLDNLPPCARSCVGSNFGGCNILDIKCICSNSNLISGLSCCVSSACSPSDQQKTIDFASSLCKTYNIIVPTVASCATTASSTGGASASQLASAASNTTSSASPAVLSAVSITSARSTATSASVQAASSGAAGHNIGSGVGVGLAVAGFLAAL</sequence>
<comment type="subcellular location">
    <subcellularLocation>
        <location evidence="1">Cell membrane</location>
        <topology evidence="1">Lipid-anchor</topology>
        <topology evidence="1">GPI-anchor</topology>
    </subcellularLocation>
    <subcellularLocation>
        <location evidence="2">Secreted</location>
    </subcellularLocation>
</comment>
<evidence type="ECO:0000256" key="1">
    <source>
        <dbReference type="ARBA" id="ARBA00004609"/>
    </source>
</evidence>
<dbReference type="GO" id="GO:0005886">
    <property type="term" value="C:plasma membrane"/>
    <property type="evidence" value="ECO:0007669"/>
    <property type="project" value="UniProtKB-SubCell"/>
</dbReference>
<gene>
    <name evidence="18" type="ORF">K432DRAFT_432444</name>
</gene>
<keyword evidence="12 15" id="KW-1015">Disulfide bond</keyword>
<evidence type="ECO:0000256" key="13">
    <source>
        <dbReference type="ARBA" id="ARBA00023180"/>
    </source>
</evidence>
<dbReference type="InterPro" id="IPR008427">
    <property type="entry name" value="Extracellular_membr_CFEM_dom"/>
</dbReference>
<dbReference type="OrthoDB" id="3065412at2759"/>
<evidence type="ECO:0000256" key="14">
    <source>
        <dbReference type="ARBA" id="ARBA00023288"/>
    </source>
</evidence>
<dbReference type="AlphaFoldDB" id="A0A8E2EHK9"/>
<evidence type="ECO:0000259" key="17">
    <source>
        <dbReference type="PROSITE" id="PS52012"/>
    </source>
</evidence>
<dbReference type="InterPro" id="IPR051735">
    <property type="entry name" value="CFEM_domain"/>
</dbReference>
<dbReference type="SMART" id="SM00747">
    <property type="entry name" value="CFEM"/>
    <property type="match status" value="1"/>
</dbReference>
<keyword evidence="19" id="KW-1185">Reference proteome</keyword>
<keyword evidence="9 16" id="KW-0732">Signal</keyword>
<comment type="caution">
    <text evidence="15">Lacks conserved residue(s) required for the propagation of feature annotation.</text>
</comment>
<evidence type="ECO:0000256" key="11">
    <source>
        <dbReference type="ARBA" id="ARBA00023136"/>
    </source>
</evidence>
<evidence type="ECO:0000256" key="7">
    <source>
        <dbReference type="ARBA" id="ARBA00022622"/>
    </source>
</evidence>
<comment type="similarity">
    <text evidence="3">Belongs to the RBT5 family.</text>
</comment>
<dbReference type="PROSITE" id="PS52012">
    <property type="entry name" value="CFEM"/>
    <property type="match status" value="1"/>
</dbReference>
<keyword evidence="13" id="KW-0325">Glycoprotein</keyword>
<keyword evidence="4" id="KW-1003">Cell membrane</keyword>
<evidence type="ECO:0000256" key="12">
    <source>
        <dbReference type="ARBA" id="ARBA00023157"/>
    </source>
</evidence>
<keyword evidence="6 15" id="KW-0349">Heme</keyword>
<dbReference type="GO" id="GO:0046872">
    <property type="term" value="F:metal ion binding"/>
    <property type="evidence" value="ECO:0007669"/>
    <property type="project" value="UniProtKB-UniRule"/>
</dbReference>
<protein>
    <recommendedName>
        <fullName evidence="17">CFEM domain-containing protein</fullName>
    </recommendedName>
</protein>
<keyword evidence="8 15" id="KW-0479">Metal-binding</keyword>
<evidence type="ECO:0000256" key="10">
    <source>
        <dbReference type="ARBA" id="ARBA00023004"/>
    </source>
</evidence>
<name>A0A8E2EHK9_9PEZI</name>
<keyword evidence="14" id="KW-0449">Lipoprotein</keyword>
<dbReference type="GO" id="GO:0005576">
    <property type="term" value="C:extracellular region"/>
    <property type="evidence" value="ECO:0007669"/>
    <property type="project" value="UniProtKB-SubCell"/>
</dbReference>
<evidence type="ECO:0000313" key="19">
    <source>
        <dbReference type="Proteomes" id="UP000250266"/>
    </source>
</evidence>
<dbReference type="PANTHER" id="PTHR37928:SF2">
    <property type="entry name" value="GPI ANCHORED CFEM DOMAIN PROTEIN (AFU_ORTHOLOGUE AFUA_6G10580)"/>
    <property type="match status" value="1"/>
</dbReference>
<keyword evidence="10 15" id="KW-0408">Iron</keyword>
<evidence type="ECO:0000256" key="2">
    <source>
        <dbReference type="ARBA" id="ARBA00004613"/>
    </source>
</evidence>
<evidence type="ECO:0000256" key="6">
    <source>
        <dbReference type="ARBA" id="ARBA00022617"/>
    </source>
</evidence>
<dbReference type="GO" id="GO:0098552">
    <property type="term" value="C:side of membrane"/>
    <property type="evidence" value="ECO:0007669"/>
    <property type="project" value="UniProtKB-KW"/>
</dbReference>
<evidence type="ECO:0000256" key="3">
    <source>
        <dbReference type="ARBA" id="ARBA00010031"/>
    </source>
</evidence>
<feature type="disulfide bond" evidence="15">
    <location>
        <begin position="49"/>
        <end position="82"/>
    </location>
</feature>
<accession>A0A8E2EHK9</accession>
<feature type="domain" description="CFEM" evidence="17">
    <location>
        <begin position="1"/>
        <end position="109"/>
    </location>
</feature>
<evidence type="ECO:0000256" key="5">
    <source>
        <dbReference type="ARBA" id="ARBA00022525"/>
    </source>
</evidence>
<feature type="disulfide bond" evidence="15">
    <location>
        <begin position="40"/>
        <end position="47"/>
    </location>
</feature>
<evidence type="ECO:0000256" key="15">
    <source>
        <dbReference type="PROSITE-ProRule" id="PRU01356"/>
    </source>
</evidence>
<proteinExistence type="inferred from homology"/>
<organism evidence="18 19">
    <name type="scientific">Lepidopterella palustris CBS 459.81</name>
    <dbReference type="NCBI Taxonomy" id="1314670"/>
    <lineage>
        <taxon>Eukaryota</taxon>
        <taxon>Fungi</taxon>
        <taxon>Dikarya</taxon>
        <taxon>Ascomycota</taxon>
        <taxon>Pezizomycotina</taxon>
        <taxon>Dothideomycetes</taxon>
        <taxon>Pleosporomycetidae</taxon>
        <taxon>Mytilinidiales</taxon>
        <taxon>Argynnaceae</taxon>
        <taxon>Lepidopterella</taxon>
    </lineage>
</organism>